<keyword evidence="2" id="KW-1185">Reference proteome</keyword>
<reference evidence="1 2" key="1">
    <citation type="submission" date="2019-01" db="EMBL/GenBank/DDBJ databases">
        <title>Draft genome sequences of three monokaryotic isolates of the white-rot basidiomycete fungus Dichomitus squalens.</title>
        <authorList>
            <consortium name="DOE Joint Genome Institute"/>
            <person name="Lopez S.C."/>
            <person name="Andreopoulos B."/>
            <person name="Pangilinan J."/>
            <person name="Lipzen A."/>
            <person name="Riley R."/>
            <person name="Ahrendt S."/>
            <person name="Ng V."/>
            <person name="Barry K."/>
            <person name="Daum C."/>
            <person name="Grigoriev I.V."/>
            <person name="Hilden K.S."/>
            <person name="Makela M.R."/>
            <person name="de Vries R.P."/>
        </authorList>
    </citation>
    <scope>NUCLEOTIDE SEQUENCE [LARGE SCALE GENOMIC DNA]</scope>
    <source>
        <strain evidence="1 2">CBS 464.89</strain>
    </source>
</reference>
<gene>
    <name evidence="1" type="ORF">BD310DRAFT_676321</name>
</gene>
<dbReference type="Proteomes" id="UP000292082">
    <property type="component" value="Unassembled WGS sequence"/>
</dbReference>
<protein>
    <submittedName>
        <fullName evidence="1">Uncharacterized protein</fullName>
    </submittedName>
</protein>
<dbReference type="AlphaFoldDB" id="A0A4V2K7D0"/>
<evidence type="ECO:0000313" key="1">
    <source>
        <dbReference type="EMBL" id="TBU55638.1"/>
    </source>
</evidence>
<dbReference type="EMBL" id="ML145165">
    <property type="protein sequence ID" value="TBU55638.1"/>
    <property type="molecule type" value="Genomic_DNA"/>
</dbReference>
<sequence>MDGVAHESCPRGLRQLPLQILTADLGLRLRAQKVVHRFGQGHLSRSGEVDRIFRYREHRMIVDPEDQNDSYRELLECGVYLQRGHTSKPTLGPSGEGRSLQRTEKCGNCGVRRPARTRRRTRLIRNEVLGLPGHSWSKVRIERVILSRSIME</sequence>
<proteinExistence type="predicted"/>
<evidence type="ECO:0000313" key="2">
    <source>
        <dbReference type="Proteomes" id="UP000292082"/>
    </source>
</evidence>
<organism evidence="1 2">
    <name type="scientific">Dichomitus squalens</name>
    <dbReference type="NCBI Taxonomy" id="114155"/>
    <lineage>
        <taxon>Eukaryota</taxon>
        <taxon>Fungi</taxon>
        <taxon>Dikarya</taxon>
        <taxon>Basidiomycota</taxon>
        <taxon>Agaricomycotina</taxon>
        <taxon>Agaricomycetes</taxon>
        <taxon>Polyporales</taxon>
        <taxon>Polyporaceae</taxon>
        <taxon>Dichomitus</taxon>
    </lineage>
</organism>
<accession>A0A4V2K7D0</accession>
<name>A0A4V2K7D0_9APHY</name>